<sequence length="99" mass="11360">MCQIKAVNVHNFLFEFSVYLFNFCSQLPVPVKNKWTVLLLVALLALAAARPQEFDDDEDGSNDKKDDVARVQIKVYRGPTKHDGYAPWGFWVKQPSDEE</sequence>
<feature type="signal peptide" evidence="1">
    <location>
        <begin position="1"/>
        <end position="49"/>
    </location>
</feature>
<dbReference type="Proteomes" id="UP000005204">
    <property type="component" value="Unassembled WGS sequence"/>
</dbReference>
<evidence type="ECO:0000256" key="1">
    <source>
        <dbReference type="SAM" id="SignalP"/>
    </source>
</evidence>
<dbReference type="EnsemblMetazoa" id="XM_021347888.2">
    <property type="protein sequence ID" value="XP_021203563.1"/>
    <property type="gene ID" value="LOC101740587"/>
</dbReference>
<reference evidence="2" key="2">
    <citation type="submission" date="2022-06" db="UniProtKB">
        <authorList>
            <consortium name="EnsemblMetazoa"/>
        </authorList>
    </citation>
    <scope>IDENTIFICATION</scope>
    <source>
        <strain evidence="2">p50T (Dazao)</strain>
    </source>
</reference>
<evidence type="ECO:0000313" key="3">
    <source>
        <dbReference type="Proteomes" id="UP000005204"/>
    </source>
</evidence>
<dbReference type="KEGG" id="bmor:101740587"/>
<reference evidence="3" key="1">
    <citation type="journal article" date="2008" name="Insect Biochem. Mol. Biol.">
        <title>The genome of a lepidopteran model insect, the silkworm Bombyx mori.</title>
        <authorList>
            <consortium name="International Silkworm Genome Consortium"/>
        </authorList>
    </citation>
    <scope>NUCLEOTIDE SEQUENCE [LARGE SCALE GENOMIC DNA]</scope>
    <source>
        <strain evidence="3">p50T</strain>
    </source>
</reference>
<proteinExistence type="predicted"/>
<dbReference type="AlphaFoldDB" id="A0A8R2HPT8"/>
<evidence type="ECO:0000313" key="2">
    <source>
        <dbReference type="EnsemblMetazoa" id="XP_021203563.1"/>
    </source>
</evidence>
<dbReference type="RefSeq" id="XP_021203563.1">
    <property type="nucleotide sequence ID" value="XM_021347888.3"/>
</dbReference>
<name>A0A8R2HPT8_BOMMO</name>
<protein>
    <submittedName>
        <fullName evidence="2">Uncharacterized protein</fullName>
    </submittedName>
</protein>
<feature type="chain" id="PRO_5035763579" evidence="1">
    <location>
        <begin position="50"/>
        <end position="99"/>
    </location>
</feature>
<dbReference type="GeneID" id="101740587"/>
<accession>A0A8R2HPT8</accession>
<keyword evidence="3" id="KW-1185">Reference proteome</keyword>
<keyword evidence="1" id="KW-0732">Signal</keyword>
<organism evidence="2 3">
    <name type="scientific">Bombyx mori</name>
    <name type="common">Silk moth</name>
    <dbReference type="NCBI Taxonomy" id="7091"/>
    <lineage>
        <taxon>Eukaryota</taxon>
        <taxon>Metazoa</taxon>
        <taxon>Ecdysozoa</taxon>
        <taxon>Arthropoda</taxon>
        <taxon>Hexapoda</taxon>
        <taxon>Insecta</taxon>
        <taxon>Pterygota</taxon>
        <taxon>Neoptera</taxon>
        <taxon>Endopterygota</taxon>
        <taxon>Lepidoptera</taxon>
        <taxon>Glossata</taxon>
        <taxon>Ditrysia</taxon>
        <taxon>Bombycoidea</taxon>
        <taxon>Bombycidae</taxon>
        <taxon>Bombycinae</taxon>
        <taxon>Bombyx</taxon>
    </lineage>
</organism>